<dbReference type="OrthoDB" id="17530at2759"/>
<comment type="cofactor">
    <cofactor evidence="7">
        <name>Zn(2+)</name>
        <dbReference type="ChEBI" id="CHEBI:29105"/>
    </cofactor>
    <text evidence="7">Binds 1 zinc ion.</text>
</comment>
<sequence length="97" mass="10863">LSYISFRFHHLVQYGAKYYSYLVARSAASLIWNSKFRDAPFGRSEGRKWAEVQSYGGGLPSNLLLKKMLGYSPTAEHLIDALKQETSHLANLGAVNV</sequence>
<accession>A0A0B1RYY7</accession>
<name>A0A0B1RYY7_OESDE</name>
<dbReference type="GO" id="GO:0004222">
    <property type="term" value="F:metalloendopeptidase activity"/>
    <property type="evidence" value="ECO:0007669"/>
    <property type="project" value="InterPro"/>
</dbReference>
<feature type="domain" description="Peptidase M3A/M3B catalytic" evidence="8">
    <location>
        <begin position="4"/>
        <end position="82"/>
    </location>
</feature>
<feature type="non-terminal residue" evidence="9">
    <location>
        <position position="1"/>
    </location>
</feature>
<dbReference type="GO" id="GO:0006518">
    <property type="term" value="P:peptide metabolic process"/>
    <property type="evidence" value="ECO:0007669"/>
    <property type="project" value="TreeGrafter"/>
</dbReference>
<dbReference type="InterPro" id="IPR001567">
    <property type="entry name" value="Pept_M3A_M3B_dom"/>
</dbReference>
<dbReference type="PANTHER" id="PTHR11804">
    <property type="entry name" value="PROTEASE M3 THIMET OLIGOPEPTIDASE-RELATED"/>
    <property type="match status" value="1"/>
</dbReference>
<evidence type="ECO:0000259" key="8">
    <source>
        <dbReference type="Pfam" id="PF01432"/>
    </source>
</evidence>
<keyword evidence="4 7" id="KW-0378">Hydrolase</keyword>
<evidence type="ECO:0000256" key="1">
    <source>
        <dbReference type="ARBA" id="ARBA00006040"/>
    </source>
</evidence>
<dbReference type="AlphaFoldDB" id="A0A0B1RYY7"/>
<evidence type="ECO:0000313" key="10">
    <source>
        <dbReference type="Proteomes" id="UP000053660"/>
    </source>
</evidence>
<dbReference type="InterPro" id="IPR045090">
    <property type="entry name" value="Pept_M3A_M3B"/>
</dbReference>
<keyword evidence="2 7" id="KW-0645">Protease</keyword>
<keyword evidence="5 7" id="KW-0862">Zinc</keyword>
<dbReference type="GO" id="GO:0005739">
    <property type="term" value="C:mitochondrion"/>
    <property type="evidence" value="ECO:0007669"/>
    <property type="project" value="TreeGrafter"/>
</dbReference>
<reference evidence="9 10" key="1">
    <citation type="submission" date="2014-03" db="EMBL/GenBank/DDBJ databases">
        <title>Draft genome of the hookworm Oesophagostomum dentatum.</title>
        <authorList>
            <person name="Mitreva M."/>
        </authorList>
    </citation>
    <scope>NUCLEOTIDE SEQUENCE [LARGE SCALE GENOMIC DNA]</scope>
    <source>
        <strain evidence="9 10">OD-Hann</strain>
    </source>
</reference>
<proteinExistence type="inferred from homology"/>
<dbReference type="PANTHER" id="PTHR11804:SF79">
    <property type="entry name" value="MITOCHONDRIAL INTERMEDIATE PEPTIDASE"/>
    <property type="match status" value="1"/>
</dbReference>
<evidence type="ECO:0000256" key="3">
    <source>
        <dbReference type="ARBA" id="ARBA00022723"/>
    </source>
</evidence>
<organism evidence="9 10">
    <name type="scientific">Oesophagostomum dentatum</name>
    <name type="common">Nodular worm</name>
    <dbReference type="NCBI Taxonomy" id="61180"/>
    <lineage>
        <taxon>Eukaryota</taxon>
        <taxon>Metazoa</taxon>
        <taxon>Ecdysozoa</taxon>
        <taxon>Nematoda</taxon>
        <taxon>Chromadorea</taxon>
        <taxon>Rhabditida</taxon>
        <taxon>Rhabditina</taxon>
        <taxon>Rhabditomorpha</taxon>
        <taxon>Strongyloidea</taxon>
        <taxon>Strongylidae</taxon>
        <taxon>Oesophagostomum</taxon>
    </lineage>
</organism>
<dbReference type="GO" id="GO:0006627">
    <property type="term" value="P:protein processing involved in protein targeting to mitochondrion"/>
    <property type="evidence" value="ECO:0007669"/>
    <property type="project" value="TreeGrafter"/>
</dbReference>
<protein>
    <recommendedName>
        <fullName evidence="8">Peptidase M3A/M3B catalytic domain-containing protein</fullName>
    </recommendedName>
</protein>
<keyword evidence="10" id="KW-1185">Reference proteome</keyword>
<comment type="similarity">
    <text evidence="1 7">Belongs to the peptidase M3 family.</text>
</comment>
<gene>
    <name evidence="9" type="ORF">OESDEN_23514</name>
</gene>
<dbReference type="MEROPS" id="M03.006"/>
<evidence type="ECO:0000256" key="5">
    <source>
        <dbReference type="ARBA" id="ARBA00022833"/>
    </source>
</evidence>
<evidence type="ECO:0000256" key="4">
    <source>
        <dbReference type="ARBA" id="ARBA00022801"/>
    </source>
</evidence>
<dbReference type="GO" id="GO:0046872">
    <property type="term" value="F:metal ion binding"/>
    <property type="evidence" value="ECO:0007669"/>
    <property type="project" value="UniProtKB-UniRule"/>
</dbReference>
<dbReference type="Pfam" id="PF01432">
    <property type="entry name" value="Peptidase_M3"/>
    <property type="match status" value="1"/>
</dbReference>
<keyword evidence="3 7" id="KW-0479">Metal-binding</keyword>
<evidence type="ECO:0000313" key="9">
    <source>
        <dbReference type="EMBL" id="KHJ76866.1"/>
    </source>
</evidence>
<dbReference type="Proteomes" id="UP000053660">
    <property type="component" value="Unassembled WGS sequence"/>
</dbReference>
<dbReference type="EMBL" id="KN611331">
    <property type="protein sequence ID" value="KHJ76866.1"/>
    <property type="molecule type" value="Genomic_DNA"/>
</dbReference>
<keyword evidence="6 7" id="KW-0482">Metalloprotease</keyword>
<dbReference type="Gene3D" id="1.10.1370.10">
    <property type="entry name" value="Neurolysin, domain 3"/>
    <property type="match status" value="1"/>
</dbReference>
<evidence type="ECO:0000256" key="6">
    <source>
        <dbReference type="ARBA" id="ARBA00023049"/>
    </source>
</evidence>
<dbReference type="InterPro" id="IPR024077">
    <property type="entry name" value="Neurolysin/TOP_dom2"/>
</dbReference>
<dbReference type="SUPFAM" id="SSF55486">
    <property type="entry name" value="Metalloproteases ('zincins'), catalytic domain"/>
    <property type="match status" value="1"/>
</dbReference>
<evidence type="ECO:0000256" key="7">
    <source>
        <dbReference type="RuleBase" id="RU003435"/>
    </source>
</evidence>
<evidence type="ECO:0000256" key="2">
    <source>
        <dbReference type="ARBA" id="ARBA00022670"/>
    </source>
</evidence>